<evidence type="ECO:0000256" key="1">
    <source>
        <dbReference type="SAM" id="MobiDB-lite"/>
    </source>
</evidence>
<sequence length="21" mass="2075">MPEGSGAVVGDEGFEPPTLSV</sequence>
<feature type="region of interest" description="Disordered" evidence="1">
    <location>
        <begin position="1"/>
        <end position="21"/>
    </location>
</feature>
<proteinExistence type="predicted"/>
<name>A0A9P1NLS8_9PROT</name>
<dbReference type="EMBL" id="HE577327">
    <property type="protein sequence ID" value="CCC97856.1"/>
    <property type="molecule type" value="Genomic_DNA"/>
</dbReference>
<dbReference type="Proteomes" id="UP000007319">
    <property type="component" value="Chromosome"/>
</dbReference>
<evidence type="ECO:0000313" key="2">
    <source>
        <dbReference type="EMBL" id="CCC97856.1"/>
    </source>
</evidence>
<keyword evidence="3" id="KW-1185">Reference proteome</keyword>
<reference evidence="2 3" key="1">
    <citation type="journal article" date="2011" name="PLoS Genet.">
        <title>Azospirillum genomes reveal transition of bacteria from aquatic to terrestrial environments.</title>
        <authorList>
            <person name="Wisniewski-Dye F."/>
            <person name="Borziak K."/>
            <person name="Khalsa-Moyers G."/>
            <person name="Alexandre G."/>
            <person name="Sukharnikov L.O."/>
            <person name="Wuichet K."/>
            <person name="Hurst G.B."/>
            <person name="McDonald W.H."/>
            <person name="Robertson J.S."/>
            <person name="Barbe V."/>
            <person name="Calteau A."/>
            <person name="Rouy Z."/>
            <person name="Mangenot S."/>
            <person name="Prigent-Combaret C."/>
            <person name="Normand P."/>
            <person name="Boyer M."/>
            <person name="Siguier P."/>
            <person name="Dessaux Y."/>
            <person name="Elmerich C."/>
            <person name="Condemine G."/>
            <person name="Krishnen G."/>
            <person name="Kennedy I."/>
            <person name="Paterson A.H."/>
            <person name="Gonzalez V."/>
            <person name="Mavingui P."/>
            <person name="Zhulin I.B."/>
        </authorList>
    </citation>
    <scope>NUCLEOTIDE SEQUENCE [LARGE SCALE GENOMIC DNA]</scope>
    <source>
        <strain evidence="2 3">Sp245</strain>
    </source>
</reference>
<dbReference type="AlphaFoldDB" id="A0A9P1NLS8"/>
<organism evidence="2 3">
    <name type="scientific">Azospirillum baldaniorum</name>
    <dbReference type="NCBI Taxonomy" id="1064539"/>
    <lineage>
        <taxon>Bacteria</taxon>
        <taxon>Pseudomonadati</taxon>
        <taxon>Pseudomonadota</taxon>
        <taxon>Alphaproteobacteria</taxon>
        <taxon>Rhodospirillales</taxon>
        <taxon>Azospirillaceae</taxon>
        <taxon>Azospirillum</taxon>
    </lineage>
</organism>
<accession>A0A9P1NLS8</accession>
<evidence type="ECO:0000313" key="3">
    <source>
        <dbReference type="Proteomes" id="UP000007319"/>
    </source>
</evidence>
<dbReference type="KEGG" id="abs:AZOBR_100242"/>
<protein>
    <submittedName>
        <fullName evidence="2">Uncharacterized protein</fullName>
    </submittedName>
</protein>
<gene>
    <name evidence="2" type="ORF">AZOBR_100242</name>
</gene>